<protein>
    <submittedName>
        <fullName evidence="1">Uncharacterized protein</fullName>
    </submittedName>
</protein>
<evidence type="ECO:0000313" key="1">
    <source>
        <dbReference type="EMBL" id="MBB3925357.1"/>
    </source>
</evidence>
<name>A0A7W6BKN6_9SPHN</name>
<dbReference type="EMBL" id="JACIDT010000003">
    <property type="protein sequence ID" value="MBB3925357.1"/>
    <property type="molecule type" value="Genomic_DNA"/>
</dbReference>
<keyword evidence="2" id="KW-1185">Reference proteome</keyword>
<dbReference type="AlphaFoldDB" id="A0A7W6BKN6"/>
<dbReference type="Proteomes" id="UP000571950">
    <property type="component" value="Unassembled WGS sequence"/>
</dbReference>
<evidence type="ECO:0000313" key="2">
    <source>
        <dbReference type="Proteomes" id="UP000571950"/>
    </source>
</evidence>
<reference evidence="1 2" key="1">
    <citation type="submission" date="2020-08" db="EMBL/GenBank/DDBJ databases">
        <title>Genomic Encyclopedia of Type Strains, Phase IV (KMG-IV): sequencing the most valuable type-strain genomes for metagenomic binning, comparative biology and taxonomic classification.</title>
        <authorList>
            <person name="Goeker M."/>
        </authorList>
    </citation>
    <scope>NUCLEOTIDE SEQUENCE [LARGE SCALE GENOMIC DNA]</scope>
    <source>
        <strain evidence="1 2">DSM 26189</strain>
    </source>
</reference>
<proteinExistence type="predicted"/>
<accession>A0A7W6BKN6</accession>
<dbReference type="RefSeq" id="WP_188070928.1">
    <property type="nucleotide sequence ID" value="NZ_BSPS01000071.1"/>
</dbReference>
<organism evidence="1 2">
    <name type="scientific">Sphingobium jiangsuense</name>
    <dbReference type="NCBI Taxonomy" id="870476"/>
    <lineage>
        <taxon>Bacteria</taxon>
        <taxon>Pseudomonadati</taxon>
        <taxon>Pseudomonadota</taxon>
        <taxon>Alphaproteobacteria</taxon>
        <taxon>Sphingomonadales</taxon>
        <taxon>Sphingomonadaceae</taxon>
        <taxon>Sphingobium</taxon>
    </lineage>
</organism>
<comment type="caution">
    <text evidence="1">The sequence shown here is derived from an EMBL/GenBank/DDBJ whole genome shotgun (WGS) entry which is preliminary data.</text>
</comment>
<gene>
    <name evidence="1" type="ORF">GGR43_001070</name>
</gene>
<sequence>MTAHLKLRVHITEPWDFERQTGMEDLTGWTVDYVIDELEEWEVMLDASYRLHDVVHGRILVSPRYVGERLGKIFDTIVGTPVRIAHRLDGDWHYAMAGTLSLRHDEKPKESN</sequence>